<dbReference type="InterPro" id="IPR029016">
    <property type="entry name" value="GAF-like_dom_sf"/>
</dbReference>
<comment type="caution">
    <text evidence="1">The sequence shown here is derived from an EMBL/GenBank/DDBJ whole genome shotgun (WGS) entry which is preliminary data.</text>
</comment>
<dbReference type="EMBL" id="JAJATW010000026">
    <property type="protein sequence ID" value="MCB5162913.1"/>
    <property type="molecule type" value="Genomic_DNA"/>
</dbReference>
<proteinExistence type="predicted"/>
<dbReference type="InterPro" id="IPR007435">
    <property type="entry name" value="DUF484"/>
</dbReference>
<dbReference type="Gene3D" id="3.30.450.40">
    <property type="match status" value="1"/>
</dbReference>
<gene>
    <name evidence="1" type="ORF">LG368_13550</name>
</gene>
<dbReference type="RefSeq" id="WP_226755259.1">
    <property type="nucleotide sequence ID" value="NZ_JAJATW010000026.1"/>
</dbReference>
<evidence type="ECO:0000313" key="2">
    <source>
        <dbReference type="Proteomes" id="UP001139095"/>
    </source>
</evidence>
<accession>A0A9X1LFC9</accession>
<protein>
    <submittedName>
        <fullName evidence="1">DUF484 family protein</fullName>
    </submittedName>
</protein>
<dbReference type="PANTHER" id="PTHR38765:SF1">
    <property type="entry name" value="DUF484 DOMAIN-CONTAINING PROTEIN"/>
    <property type="match status" value="1"/>
</dbReference>
<sequence>MNEEEVIQYLSTTPDFFARHTELLESMSLPHPVSGKVVSLLEYQVALLRQSTADYKAQFERLVQVARENEETMQKSRRLVLASLACDSLDDFVGVIDDLVRNDFGLSHHTLLLYDESIDSSIRTHRLSENESILSNTSSFQACYCGALPENEMRFLFPDDWAEMESVAVLPLQSRSGGDVKSCGVLVLGAESKVAFDQGKGTLFLQYLADLLSAILLRLIP</sequence>
<reference evidence="1" key="1">
    <citation type="submission" date="2021-10" db="EMBL/GenBank/DDBJ databases">
        <title>Marinomonas pontica sp. nov., isolated from the Black Sea.</title>
        <authorList>
            <person name="Zhao L.-H."/>
            <person name="Xue J.-H."/>
        </authorList>
    </citation>
    <scope>NUCLEOTIDE SEQUENCE</scope>
    <source>
        <strain evidence="1">E8</strain>
    </source>
</reference>
<organism evidence="1 2">
    <name type="scientific">Marinomonas algarum</name>
    <dbReference type="NCBI Taxonomy" id="2883105"/>
    <lineage>
        <taxon>Bacteria</taxon>
        <taxon>Pseudomonadati</taxon>
        <taxon>Pseudomonadota</taxon>
        <taxon>Gammaproteobacteria</taxon>
        <taxon>Oceanospirillales</taxon>
        <taxon>Oceanospirillaceae</taxon>
        <taxon>Marinomonas</taxon>
    </lineage>
</organism>
<evidence type="ECO:0000313" key="1">
    <source>
        <dbReference type="EMBL" id="MCB5162913.1"/>
    </source>
</evidence>
<dbReference type="Proteomes" id="UP001139095">
    <property type="component" value="Unassembled WGS sequence"/>
</dbReference>
<name>A0A9X1LFC9_9GAMM</name>
<dbReference type="Pfam" id="PF04340">
    <property type="entry name" value="DUF484"/>
    <property type="match status" value="1"/>
</dbReference>
<dbReference type="PANTHER" id="PTHR38765">
    <property type="entry name" value="DUF484 DOMAIN-CONTAINING PROTEIN"/>
    <property type="match status" value="1"/>
</dbReference>
<keyword evidence="2" id="KW-1185">Reference proteome</keyword>
<dbReference type="AlphaFoldDB" id="A0A9X1LFC9"/>